<dbReference type="Proteomes" id="UP001501475">
    <property type="component" value="Unassembled WGS sequence"/>
</dbReference>
<dbReference type="RefSeq" id="WP_344068262.1">
    <property type="nucleotide sequence ID" value="NZ_BAAAPN010000098.1"/>
</dbReference>
<dbReference type="EMBL" id="BAAAPN010000098">
    <property type="protein sequence ID" value="GAA1773249.1"/>
    <property type="molecule type" value="Genomic_DNA"/>
</dbReference>
<name>A0ABN2L2W3_9MICO</name>
<reference evidence="1 2" key="1">
    <citation type="journal article" date="2019" name="Int. J. Syst. Evol. Microbiol.">
        <title>The Global Catalogue of Microorganisms (GCM) 10K type strain sequencing project: providing services to taxonomists for standard genome sequencing and annotation.</title>
        <authorList>
            <consortium name="The Broad Institute Genomics Platform"/>
            <consortium name="The Broad Institute Genome Sequencing Center for Infectious Disease"/>
            <person name="Wu L."/>
            <person name="Ma J."/>
        </authorList>
    </citation>
    <scope>NUCLEOTIDE SEQUENCE [LARGE SCALE GENOMIC DNA]</scope>
    <source>
        <strain evidence="1 2">JCM 15591</strain>
    </source>
</reference>
<gene>
    <name evidence="1" type="ORF">GCM10009810_33050</name>
</gene>
<sequence>MIQLAGPTERAPARRLGSIRRTTSLDLLPGDDGALVMSGRARDLVTRRDGSAAVVASGLLSLHIGPDRRVAKASLHPYADRASALVGRSVAAGFRTGVYRVLPEEYDAGSPLHLLLDDVAGGVVISGFTRRIAPDPAAGAERATRSPVARRLDVCIGWARDSDAARRLERTGIPPAPDWTPPAPDLYADDPVGSHTTRPLPIGGMRRARRLDVRRDDSGPSTLHAEVAFRDTFVDVHGEVRILHEYSARMTSRDGRVVSALGITPHVLPHRECPAGAASGSRAIGHPLTALRQWVSLEFFGPSTCTHLNDLLRGLSDVPTLDTTLTRRLHT</sequence>
<evidence type="ECO:0000313" key="2">
    <source>
        <dbReference type="Proteomes" id="UP001501475"/>
    </source>
</evidence>
<evidence type="ECO:0008006" key="3">
    <source>
        <dbReference type="Google" id="ProtNLM"/>
    </source>
</evidence>
<organism evidence="1 2">
    <name type="scientific">Nostocoides vanveenii</name>
    <dbReference type="NCBI Taxonomy" id="330835"/>
    <lineage>
        <taxon>Bacteria</taxon>
        <taxon>Bacillati</taxon>
        <taxon>Actinomycetota</taxon>
        <taxon>Actinomycetes</taxon>
        <taxon>Micrococcales</taxon>
        <taxon>Intrasporangiaceae</taxon>
        <taxon>Nostocoides</taxon>
    </lineage>
</organism>
<keyword evidence="2" id="KW-1185">Reference proteome</keyword>
<protein>
    <recommendedName>
        <fullName evidence="3">DUF2889 domain-containing protein</fullName>
    </recommendedName>
</protein>
<accession>A0ABN2L2W3</accession>
<dbReference type="InterPro" id="IPR021312">
    <property type="entry name" value="DUF2889"/>
</dbReference>
<proteinExistence type="predicted"/>
<dbReference type="Pfam" id="PF11136">
    <property type="entry name" value="DUF2889"/>
    <property type="match status" value="1"/>
</dbReference>
<comment type="caution">
    <text evidence="1">The sequence shown here is derived from an EMBL/GenBank/DDBJ whole genome shotgun (WGS) entry which is preliminary data.</text>
</comment>
<evidence type="ECO:0000313" key="1">
    <source>
        <dbReference type="EMBL" id="GAA1773249.1"/>
    </source>
</evidence>